<sequence length="234" mass="25140">MKKFKIGSSRLLTMKETPKIRSWLIVEPSADMATVHAAGADRLVLDLTGSSESWESVAGSCKAWAELDPDHLPAFLLPPFASMRTEVAAEYAIRAGAVTVLLGGTRNGAEVQRLAVVLRVEELRFGRPPGSTGIVALADSAGILAAASFERCSDRLYGLGWEQDFDPLSDATRLARATIGLAASTIGVMAIDAVSPTRNGPFQSECRIARENGFTGKLSRRLDQIQIINHIFAD</sequence>
<dbReference type="InterPro" id="IPR015813">
    <property type="entry name" value="Pyrv/PenolPyrv_kinase-like_dom"/>
</dbReference>
<organism evidence="1 2">
    <name type="scientific">Neorhizobium phenanthreniclasticum</name>
    <dbReference type="NCBI Taxonomy" id="3157917"/>
    <lineage>
        <taxon>Bacteria</taxon>
        <taxon>Pseudomonadati</taxon>
        <taxon>Pseudomonadota</taxon>
        <taxon>Alphaproteobacteria</taxon>
        <taxon>Hyphomicrobiales</taxon>
        <taxon>Rhizobiaceae</taxon>
        <taxon>Rhizobium/Agrobacterium group</taxon>
        <taxon>Neorhizobium</taxon>
    </lineage>
</organism>
<keyword evidence="2" id="KW-1185">Reference proteome</keyword>
<protein>
    <recommendedName>
        <fullName evidence="3">HpcH/HpaI aldolase/citrate lyase domain-containing protein</fullName>
    </recommendedName>
</protein>
<evidence type="ECO:0000313" key="2">
    <source>
        <dbReference type="Proteomes" id="UP001496627"/>
    </source>
</evidence>
<comment type="caution">
    <text evidence="1">The sequence shown here is derived from an EMBL/GenBank/DDBJ whole genome shotgun (WGS) entry which is preliminary data.</text>
</comment>
<dbReference type="SUPFAM" id="SSF51621">
    <property type="entry name" value="Phosphoenolpyruvate/pyruvate domain"/>
    <property type="match status" value="1"/>
</dbReference>
<reference evidence="1 2" key="1">
    <citation type="submission" date="2024-05" db="EMBL/GenBank/DDBJ databases">
        <title>Neorhizobium sp. Rsf11, a plant growth promoting and heavy metal resistant PAH-degrader.</title>
        <authorList>
            <person name="Golubev S.N."/>
            <person name="Muratova A.Y."/>
            <person name="Markelova M.I."/>
        </authorList>
    </citation>
    <scope>NUCLEOTIDE SEQUENCE [LARGE SCALE GENOMIC DNA]</scope>
    <source>
        <strain evidence="1 2">Rsf11</strain>
    </source>
</reference>
<proteinExistence type="predicted"/>
<dbReference type="Gene3D" id="3.20.20.60">
    <property type="entry name" value="Phosphoenolpyruvate-binding domains"/>
    <property type="match status" value="1"/>
</dbReference>
<gene>
    <name evidence="1" type="ORF">ABK249_12140</name>
</gene>
<dbReference type="RefSeq" id="WP_348862994.1">
    <property type="nucleotide sequence ID" value="NZ_JBEAAL010000007.1"/>
</dbReference>
<name>A0ABV0M1F1_9HYPH</name>
<accession>A0ABV0M1F1</accession>
<evidence type="ECO:0000313" key="1">
    <source>
        <dbReference type="EMBL" id="MEQ1405684.1"/>
    </source>
</evidence>
<dbReference type="EMBL" id="JBEAAL010000007">
    <property type="protein sequence ID" value="MEQ1405684.1"/>
    <property type="molecule type" value="Genomic_DNA"/>
</dbReference>
<dbReference type="InterPro" id="IPR040442">
    <property type="entry name" value="Pyrv_kinase-like_dom_sf"/>
</dbReference>
<dbReference type="Proteomes" id="UP001496627">
    <property type="component" value="Unassembled WGS sequence"/>
</dbReference>
<evidence type="ECO:0008006" key="3">
    <source>
        <dbReference type="Google" id="ProtNLM"/>
    </source>
</evidence>